<dbReference type="OrthoDB" id="9758855at2"/>
<feature type="domain" description="Glycoside hydrolase family 65 N-terminal" evidence="6">
    <location>
        <begin position="13"/>
        <end position="265"/>
    </location>
</feature>
<reference evidence="7 8" key="1">
    <citation type="submission" date="2017-05" db="EMBL/GenBank/DDBJ databases">
        <authorList>
            <person name="Varghese N."/>
            <person name="Submissions S."/>
        </authorList>
    </citation>
    <scope>NUCLEOTIDE SEQUENCE [LARGE SCALE GENOMIC DNA]</scope>
    <source>
        <strain evidence="7 8">DSM 19036</strain>
    </source>
</reference>
<dbReference type="GO" id="GO:0016757">
    <property type="term" value="F:glycosyltransferase activity"/>
    <property type="evidence" value="ECO:0007669"/>
    <property type="project" value="UniProtKB-ARBA"/>
</dbReference>
<dbReference type="InterPro" id="IPR017045">
    <property type="entry name" value="Malt_Pase/Glycosyl_Hdrlase"/>
</dbReference>
<dbReference type="SUPFAM" id="SSF48208">
    <property type="entry name" value="Six-hairpin glycosidases"/>
    <property type="match status" value="1"/>
</dbReference>
<evidence type="ECO:0000256" key="2">
    <source>
        <dbReference type="PIRSR" id="PIRSR036289-50"/>
    </source>
</evidence>
<dbReference type="SUPFAM" id="SSF74650">
    <property type="entry name" value="Galactose mutarotase-like"/>
    <property type="match status" value="1"/>
</dbReference>
<keyword evidence="8" id="KW-1185">Reference proteome</keyword>
<protein>
    <submittedName>
        <fullName evidence="7">Maltose phosphorylase</fullName>
    </submittedName>
</protein>
<dbReference type="PANTHER" id="PTHR11051">
    <property type="entry name" value="GLYCOSYL HYDROLASE-RELATED"/>
    <property type="match status" value="1"/>
</dbReference>
<evidence type="ECO:0000313" key="8">
    <source>
        <dbReference type="Proteomes" id="UP000320300"/>
    </source>
</evidence>
<organism evidence="7 8">
    <name type="scientific">Pedobacter westerhofensis</name>
    <dbReference type="NCBI Taxonomy" id="425512"/>
    <lineage>
        <taxon>Bacteria</taxon>
        <taxon>Pseudomonadati</taxon>
        <taxon>Bacteroidota</taxon>
        <taxon>Sphingobacteriia</taxon>
        <taxon>Sphingobacteriales</taxon>
        <taxon>Sphingobacteriaceae</taxon>
        <taxon>Pedobacter</taxon>
    </lineage>
</organism>
<dbReference type="Gene3D" id="2.70.98.40">
    <property type="entry name" value="Glycoside hydrolase, family 65, N-terminal domain"/>
    <property type="match status" value="1"/>
</dbReference>
<gene>
    <name evidence="7" type="ORF">SAMN06265348_105286</name>
</gene>
<dbReference type="PANTHER" id="PTHR11051:SF14">
    <property type="entry name" value="MALTOSE PHOSPHORYLASE"/>
    <property type="match status" value="1"/>
</dbReference>
<evidence type="ECO:0000259" key="6">
    <source>
        <dbReference type="Pfam" id="PF03636"/>
    </source>
</evidence>
<dbReference type="Proteomes" id="UP000320300">
    <property type="component" value="Unassembled WGS sequence"/>
</dbReference>
<feature type="binding site" evidence="3">
    <location>
        <begin position="357"/>
        <end position="358"/>
    </location>
    <ligand>
        <name>substrate</name>
    </ligand>
</feature>
<dbReference type="InterPro" id="IPR005195">
    <property type="entry name" value="Glyco_hydro_65_M"/>
</dbReference>
<dbReference type="EMBL" id="FXTN01000005">
    <property type="protein sequence ID" value="SMO70006.1"/>
    <property type="molecule type" value="Genomic_DNA"/>
</dbReference>
<dbReference type="Pfam" id="PF03636">
    <property type="entry name" value="Glyco_hydro_65N"/>
    <property type="match status" value="1"/>
</dbReference>
<name>A0A521DEE9_9SPHI</name>
<dbReference type="NCBIfam" id="NF010380">
    <property type="entry name" value="PRK13807.1"/>
    <property type="match status" value="1"/>
</dbReference>
<evidence type="ECO:0000256" key="3">
    <source>
        <dbReference type="PIRSR" id="PIRSR036289-51"/>
    </source>
</evidence>
<evidence type="ECO:0000256" key="1">
    <source>
        <dbReference type="ARBA" id="ARBA00006768"/>
    </source>
</evidence>
<dbReference type="GO" id="GO:0005975">
    <property type="term" value="P:carbohydrate metabolic process"/>
    <property type="evidence" value="ECO:0007669"/>
    <property type="project" value="InterPro"/>
</dbReference>
<feature type="domain" description="Glycoside hydrolase family 65 C-terminal" evidence="5">
    <location>
        <begin position="698"/>
        <end position="757"/>
    </location>
</feature>
<dbReference type="GO" id="GO:0004553">
    <property type="term" value="F:hydrolase activity, hydrolyzing O-glycosyl compounds"/>
    <property type="evidence" value="ECO:0007669"/>
    <property type="project" value="TreeGrafter"/>
</dbReference>
<dbReference type="Gene3D" id="1.50.10.10">
    <property type="match status" value="1"/>
</dbReference>
<feature type="domain" description="Glycoside hydrolase family 65 central catalytic" evidence="4">
    <location>
        <begin position="322"/>
        <end position="689"/>
    </location>
</feature>
<feature type="active site" description="Proton donor" evidence="2">
    <location>
        <position position="488"/>
    </location>
</feature>
<dbReference type="Gene3D" id="2.60.420.10">
    <property type="entry name" value="Maltose phosphorylase, domain 3"/>
    <property type="match status" value="1"/>
</dbReference>
<dbReference type="InterPro" id="IPR005194">
    <property type="entry name" value="Glyco_hydro_65_C"/>
</dbReference>
<sequence length="773" mass="87874">MKNYIQAEEWNIIEEGFDPHLNKISESLFSLGNGRMGQRANFEESYSGDTLQGNYVAGVYYPDKTRVGWWKNGYPEYFAKVLNAANWMGLGIRLDGEELDLNLCKVTGFKRILNMKEGYLERSFNAELASGKQISVTAKRFFSIANDEIAALHYQLTALNFSGKLELTSFIDGDVKNQDSNYDEKFWDEVGRTQNDSGSYLTMRTKKTDFDVVTGVKTLVFTKAGQSQLSADTAVKDKYLAELTAVDLTAGEAVDIYKIATNLSSQNYDSAELTTSATAVLEAAVLKGFTALLEEQAAAWATKWEEGDIIIEGDVAAQQAIRFNIFQLNQTYTGKDARLNIGPKGFTGEKYGGSTYWDTEAYCIPFYLSTAPQEVSKNLLVYRYKHLEKAIENAQKLGFDKGAALYPMVTMNGEECHNEWEITFEEIHRNGAIAFAIFNYIRYTGDQSYLKEYGLEVLIGIARFWKQRVNWSEARQQYVMLGVTGPNEYENNVNNNWYTSTLAAWCLKYAVEATEIVKAEDPARYQEIAGKVNLEEAQEFADWKAVSENIYLPYDEEKGIFLQQDGFLDKEQTLVSELPASQRPINQKWSWDRILRSCFIKQADVLQGMYFFEDDYDMESLRRNFDFYESRTVHESSLSPCVHSILAAKLNDGEKAYEFYLRTSRLDLDDYNNDTEDGLHITSMAGTWMSIVEGFAGMRVRNNQLSFSPFLPEQWNSFSFNIGFRGVQLKIKVTRDDITIVNPAKTMMDINIFNQLHSVPAGETVIAWKGMAV</sequence>
<evidence type="ECO:0000259" key="4">
    <source>
        <dbReference type="Pfam" id="PF03632"/>
    </source>
</evidence>
<dbReference type="RefSeq" id="WP_142528389.1">
    <property type="nucleotide sequence ID" value="NZ_CBCSJO010000005.1"/>
</dbReference>
<proteinExistence type="inferred from homology"/>
<dbReference type="GO" id="GO:0030246">
    <property type="term" value="F:carbohydrate binding"/>
    <property type="evidence" value="ECO:0007669"/>
    <property type="project" value="InterPro"/>
</dbReference>
<dbReference type="InterPro" id="IPR008928">
    <property type="entry name" value="6-hairpin_glycosidase_sf"/>
</dbReference>
<comment type="similarity">
    <text evidence="1">Belongs to the glycosyl hydrolase 65 family.</text>
</comment>
<evidence type="ECO:0000313" key="7">
    <source>
        <dbReference type="EMBL" id="SMO70006.1"/>
    </source>
</evidence>
<feature type="binding site" evidence="3">
    <location>
        <begin position="601"/>
        <end position="602"/>
    </location>
    <ligand>
        <name>substrate</name>
    </ligand>
</feature>
<dbReference type="InterPro" id="IPR037018">
    <property type="entry name" value="GH65_N"/>
</dbReference>
<dbReference type="InterPro" id="IPR012341">
    <property type="entry name" value="6hp_glycosidase-like_sf"/>
</dbReference>
<dbReference type="AlphaFoldDB" id="A0A521DEE9"/>
<dbReference type="PIRSF" id="PIRSF036289">
    <property type="entry name" value="Glycosyl_hydrolase_malt_phosph"/>
    <property type="match status" value="1"/>
</dbReference>
<dbReference type="Pfam" id="PF03633">
    <property type="entry name" value="Glyco_hydro_65C"/>
    <property type="match status" value="1"/>
</dbReference>
<dbReference type="InterPro" id="IPR011013">
    <property type="entry name" value="Gal_mutarotase_sf_dom"/>
</dbReference>
<dbReference type="Pfam" id="PF03632">
    <property type="entry name" value="Glyco_hydro_65m"/>
    <property type="match status" value="1"/>
</dbReference>
<dbReference type="InterPro" id="IPR005196">
    <property type="entry name" value="Glyco_hydro_65_N"/>
</dbReference>
<evidence type="ECO:0000259" key="5">
    <source>
        <dbReference type="Pfam" id="PF03633"/>
    </source>
</evidence>
<accession>A0A521DEE9</accession>